<gene>
    <name evidence="2" type="ORF">CBR_g37660</name>
</gene>
<dbReference type="Gramene" id="GBG83863">
    <property type="protein sequence ID" value="GBG83863"/>
    <property type="gene ID" value="CBR_g37660"/>
</dbReference>
<keyword evidence="3" id="KW-1185">Reference proteome</keyword>
<evidence type="ECO:0000256" key="1">
    <source>
        <dbReference type="SAM" id="MobiDB-lite"/>
    </source>
</evidence>
<comment type="caution">
    <text evidence="2">The sequence shown here is derived from an EMBL/GenBank/DDBJ whole genome shotgun (WGS) entry which is preliminary data.</text>
</comment>
<name>A0A388LNS1_CHABU</name>
<feature type="region of interest" description="Disordered" evidence="1">
    <location>
        <begin position="135"/>
        <end position="159"/>
    </location>
</feature>
<evidence type="ECO:0000313" key="3">
    <source>
        <dbReference type="Proteomes" id="UP000265515"/>
    </source>
</evidence>
<feature type="region of interest" description="Disordered" evidence="1">
    <location>
        <begin position="71"/>
        <end position="107"/>
    </location>
</feature>
<dbReference type="EMBL" id="BFEA01000454">
    <property type="protein sequence ID" value="GBG83863.1"/>
    <property type="molecule type" value="Genomic_DNA"/>
</dbReference>
<proteinExistence type="predicted"/>
<dbReference type="AlphaFoldDB" id="A0A388LNS1"/>
<feature type="compositionally biased region" description="Basic and acidic residues" evidence="1">
    <location>
        <begin position="85"/>
        <end position="107"/>
    </location>
</feature>
<sequence length="186" mass="21866">MVTTRTRTSTTPYSKAQEEQVAALLKERKEKEAKKELIMQAKKLALLEEQAVKKKKLEEEMEILRKEEEEKLKAVEEEEEEEEIPLERNVKRRETGESSGTKEEEKRLKKVVSEWVANLSLGEEEEAMLHVPRAKQEAVNPSVMRELQAEENPLRRQTMDEEKRLEWKLRLTREKRRRLEAGLGGT</sequence>
<organism evidence="2 3">
    <name type="scientific">Chara braunii</name>
    <name type="common">Braun's stonewort</name>
    <dbReference type="NCBI Taxonomy" id="69332"/>
    <lineage>
        <taxon>Eukaryota</taxon>
        <taxon>Viridiplantae</taxon>
        <taxon>Streptophyta</taxon>
        <taxon>Charophyceae</taxon>
        <taxon>Charales</taxon>
        <taxon>Characeae</taxon>
        <taxon>Chara</taxon>
    </lineage>
</organism>
<reference evidence="2 3" key="1">
    <citation type="journal article" date="2018" name="Cell">
        <title>The Chara Genome: Secondary Complexity and Implications for Plant Terrestrialization.</title>
        <authorList>
            <person name="Nishiyama T."/>
            <person name="Sakayama H."/>
            <person name="Vries J.D."/>
            <person name="Buschmann H."/>
            <person name="Saint-Marcoux D."/>
            <person name="Ullrich K.K."/>
            <person name="Haas F.B."/>
            <person name="Vanderstraeten L."/>
            <person name="Becker D."/>
            <person name="Lang D."/>
            <person name="Vosolsobe S."/>
            <person name="Rombauts S."/>
            <person name="Wilhelmsson P.K.I."/>
            <person name="Janitza P."/>
            <person name="Kern R."/>
            <person name="Heyl A."/>
            <person name="Rumpler F."/>
            <person name="Villalobos L.I.A.C."/>
            <person name="Clay J.M."/>
            <person name="Skokan R."/>
            <person name="Toyoda A."/>
            <person name="Suzuki Y."/>
            <person name="Kagoshima H."/>
            <person name="Schijlen E."/>
            <person name="Tajeshwar N."/>
            <person name="Catarino B."/>
            <person name="Hetherington A.J."/>
            <person name="Saltykova A."/>
            <person name="Bonnot C."/>
            <person name="Breuninger H."/>
            <person name="Symeonidi A."/>
            <person name="Radhakrishnan G.V."/>
            <person name="Van Nieuwerburgh F."/>
            <person name="Deforce D."/>
            <person name="Chang C."/>
            <person name="Karol K.G."/>
            <person name="Hedrich R."/>
            <person name="Ulvskov P."/>
            <person name="Glockner G."/>
            <person name="Delwiche C.F."/>
            <person name="Petrasek J."/>
            <person name="Van de Peer Y."/>
            <person name="Friml J."/>
            <person name="Beilby M."/>
            <person name="Dolan L."/>
            <person name="Kohara Y."/>
            <person name="Sugano S."/>
            <person name="Fujiyama A."/>
            <person name="Delaux P.-M."/>
            <person name="Quint M."/>
            <person name="TheiBen G."/>
            <person name="Hagemann M."/>
            <person name="Harholt J."/>
            <person name="Dunand C."/>
            <person name="Zachgo S."/>
            <person name="Langdale J."/>
            <person name="Maumus F."/>
            <person name="Straeten D.V.D."/>
            <person name="Gould S.B."/>
            <person name="Rensing S.A."/>
        </authorList>
    </citation>
    <scope>NUCLEOTIDE SEQUENCE [LARGE SCALE GENOMIC DNA]</scope>
    <source>
        <strain evidence="2 3">S276</strain>
    </source>
</reference>
<evidence type="ECO:0000313" key="2">
    <source>
        <dbReference type="EMBL" id="GBG83863.1"/>
    </source>
</evidence>
<dbReference type="Proteomes" id="UP000265515">
    <property type="component" value="Unassembled WGS sequence"/>
</dbReference>
<accession>A0A388LNS1</accession>
<protein>
    <submittedName>
        <fullName evidence="2">Uncharacterized protein</fullName>
    </submittedName>
</protein>